<comment type="caution">
    <text evidence="2">The sequence shown here is derived from an EMBL/GenBank/DDBJ whole genome shotgun (WGS) entry which is preliminary data.</text>
</comment>
<sequence length="166" mass="18458">MAICVEEAYDENLPPGEISFDEGQFNIFTQHGSRSSKDFVFSTVCGAAKHFEHPSLCCVEYSGQLNHWTVRWCSSFRCLFSLALNRCVRMDVAFSGYVFATGEVLGVSRIIEKIVGMSDFGLRKVIVPTGNTAQIYAHEREHPEDFGNVTIMPCGSCLEIINAGIF</sequence>
<dbReference type="SUPFAM" id="SSF54211">
    <property type="entry name" value="Ribosomal protein S5 domain 2-like"/>
    <property type="match status" value="1"/>
</dbReference>
<dbReference type="InterPro" id="IPR008269">
    <property type="entry name" value="Lon_proteolytic"/>
</dbReference>
<proteinExistence type="predicted"/>
<dbReference type="EMBL" id="JBICCN010000147">
    <property type="protein sequence ID" value="KAL3089062.1"/>
    <property type="molecule type" value="Genomic_DNA"/>
</dbReference>
<dbReference type="AlphaFoldDB" id="A0ABD2JEX5"/>
<evidence type="ECO:0000313" key="2">
    <source>
        <dbReference type="EMBL" id="KAL3089062.1"/>
    </source>
</evidence>
<dbReference type="Pfam" id="PF05362">
    <property type="entry name" value="Lon_C"/>
    <property type="match status" value="1"/>
</dbReference>
<dbReference type="InterPro" id="IPR014721">
    <property type="entry name" value="Ribsml_uS5_D2-typ_fold_subgr"/>
</dbReference>
<reference evidence="2 3" key="1">
    <citation type="submission" date="2024-10" db="EMBL/GenBank/DDBJ databases">
        <authorList>
            <person name="Kim D."/>
        </authorList>
    </citation>
    <scope>NUCLEOTIDE SEQUENCE [LARGE SCALE GENOMIC DNA]</scope>
    <source>
        <strain evidence="2">Taebaek</strain>
    </source>
</reference>
<accession>A0ABD2JEX5</accession>
<gene>
    <name evidence="2" type="ORF">niasHS_008546</name>
</gene>
<evidence type="ECO:0000259" key="1">
    <source>
        <dbReference type="Pfam" id="PF05362"/>
    </source>
</evidence>
<evidence type="ECO:0000313" key="3">
    <source>
        <dbReference type="Proteomes" id="UP001620645"/>
    </source>
</evidence>
<feature type="domain" description="Lon proteolytic" evidence="1">
    <location>
        <begin position="78"/>
        <end position="136"/>
    </location>
</feature>
<dbReference type="Gene3D" id="3.30.230.10">
    <property type="match status" value="1"/>
</dbReference>
<dbReference type="Proteomes" id="UP001620645">
    <property type="component" value="Unassembled WGS sequence"/>
</dbReference>
<organism evidence="2 3">
    <name type="scientific">Heterodera schachtii</name>
    <name type="common">Sugarbeet cyst nematode worm</name>
    <name type="synonym">Tylenchus schachtii</name>
    <dbReference type="NCBI Taxonomy" id="97005"/>
    <lineage>
        <taxon>Eukaryota</taxon>
        <taxon>Metazoa</taxon>
        <taxon>Ecdysozoa</taxon>
        <taxon>Nematoda</taxon>
        <taxon>Chromadorea</taxon>
        <taxon>Rhabditida</taxon>
        <taxon>Tylenchina</taxon>
        <taxon>Tylenchomorpha</taxon>
        <taxon>Tylenchoidea</taxon>
        <taxon>Heteroderidae</taxon>
        <taxon>Heteroderinae</taxon>
        <taxon>Heterodera</taxon>
    </lineage>
</organism>
<protein>
    <recommendedName>
        <fullName evidence="1">Lon proteolytic domain-containing protein</fullName>
    </recommendedName>
</protein>
<keyword evidence="3" id="KW-1185">Reference proteome</keyword>
<name>A0ABD2JEX5_HETSC</name>
<dbReference type="InterPro" id="IPR020568">
    <property type="entry name" value="Ribosomal_Su5_D2-typ_SF"/>
</dbReference>